<dbReference type="AlphaFoldDB" id="I0UX34"/>
<dbReference type="EMBL" id="JH636049">
    <property type="protein sequence ID" value="EID52437.1"/>
    <property type="molecule type" value="Genomic_DNA"/>
</dbReference>
<sequence length="163" mass="17545">MTTAVVWDGAPHLPTVLVFDPAPPAETAEIPQSWRALTDRRQVVWCRFAVEHALAETDRLLGDADAFGRPIDAVVHGDPPDVLDVLRRHADAVRAVIVVDSGPGAVDELPGVRAVAVGRPRTPPRPLDGDAVCAEVISALDDLDTDDLAEGVWPRRGDEEARE</sequence>
<dbReference type="OrthoDB" id="3693848at2"/>
<dbReference type="HOGENOM" id="CLU_1625877_0_0_11"/>
<proteinExistence type="predicted"/>
<gene>
    <name evidence="1" type="ORF">SacxiDRAFT_0155</name>
</gene>
<dbReference type="Proteomes" id="UP000004691">
    <property type="component" value="Unassembled WGS sequence"/>
</dbReference>
<protein>
    <submittedName>
        <fullName evidence="1">Uncharacterized protein</fullName>
    </submittedName>
</protein>
<reference evidence="1 2" key="1">
    <citation type="submission" date="2012-01" db="EMBL/GenBank/DDBJ databases">
        <title>Improved High-Quality Draft sequence of Saccharomonospora xinjiangensis XJ-54.</title>
        <authorList>
            <consortium name="US DOE Joint Genome Institute"/>
            <person name="Lucas S."/>
            <person name="Han J."/>
            <person name="Lapidus A."/>
            <person name="Cheng J.-F."/>
            <person name="Goodwin L."/>
            <person name="Pitluck S."/>
            <person name="Peters L."/>
            <person name="Mikhailova N."/>
            <person name="Teshima H."/>
            <person name="Detter J.C."/>
            <person name="Han C."/>
            <person name="Tapia R."/>
            <person name="Land M."/>
            <person name="Hauser L."/>
            <person name="Kyrpides N."/>
            <person name="Ivanova N."/>
            <person name="Pagani I."/>
            <person name="Brambilla E.-M."/>
            <person name="Klenk H.-P."/>
            <person name="Woyke T."/>
        </authorList>
    </citation>
    <scope>NUCLEOTIDE SEQUENCE [LARGE SCALE GENOMIC DNA]</scope>
    <source>
        <strain evidence="1 2">XJ-54</strain>
    </source>
</reference>
<evidence type="ECO:0000313" key="1">
    <source>
        <dbReference type="EMBL" id="EID52437.1"/>
    </source>
</evidence>
<accession>I0UX34</accession>
<dbReference type="STRING" id="882086.SacxiDRAFT_0155"/>
<organism evidence="1 2">
    <name type="scientific">Saccharomonospora xinjiangensis XJ-54</name>
    <dbReference type="NCBI Taxonomy" id="882086"/>
    <lineage>
        <taxon>Bacteria</taxon>
        <taxon>Bacillati</taxon>
        <taxon>Actinomycetota</taxon>
        <taxon>Actinomycetes</taxon>
        <taxon>Pseudonocardiales</taxon>
        <taxon>Pseudonocardiaceae</taxon>
        <taxon>Saccharomonospora</taxon>
    </lineage>
</organism>
<evidence type="ECO:0000313" key="2">
    <source>
        <dbReference type="Proteomes" id="UP000004691"/>
    </source>
</evidence>
<dbReference type="RefSeq" id="WP_006236536.1">
    <property type="nucleotide sequence ID" value="NZ_JH636049.1"/>
</dbReference>
<keyword evidence="2" id="KW-1185">Reference proteome</keyword>
<name>I0UX34_9PSEU</name>